<accession>A0AC61NP36</accession>
<sequence length="393" mass="46625">MALFKLFKKASRILLSKVYSYIPKKENIWLFGSGGTFCDNSKYLYLYIINNHKSINAIWIAKNRDELKILKEKGYKAYHKYSCQGILSQLIADKVFYSNYIRDFWWILIIGSTKVNLWHGIGVKRIEFNLKDGPIAHIFNGSLKSKIMYYPHYVKPDYMLSSSEYISTNVFKDAFRLEDNQLLNYGYPRCEYLLSPEKFNNKLSTKILSNREIIKKYRHTYLYVPTWRSTNKNFFSEIFYDLDLLNEVCKKNNDFFCIKLHFNTPGIEELAQKDFSNLLFLDRKTDLYEYLDLFSCIITDYSSIYYDFIIQKNKKAILFPFDYSEYLQNEQSPIIPYYESISGSVVHSFKELTVLLEDYDKIEFVSPDIAKIFWGEVDKKSCSRIVSKMVKKD</sequence>
<organism evidence="1 2">
    <name type="scientific">Halosquirtibacter laminarini</name>
    <dbReference type="NCBI Taxonomy" id="3374600"/>
    <lineage>
        <taxon>Bacteria</taxon>
        <taxon>Pseudomonadati</taxon>
        <taxon>Bacteroidota</taxon>
        <taxon>Bacteroidia</taxon>
        <taxon>Marinilabiliales</taxon>
        <taxon>Prolixibacteraceae</taxon>
        <taxon>Halosquirtibacter</taxon>
    </lineage>
</organism>
<proteinExistence type="predicted"/>
<gene>
    <name evidence="1" type="ORF">K4L44_15105</name>
</gene>
<evidence type="ECO:0000313" key="2">
    <source>
        <dbReference type="Proteomes" id="UP000826212"/>
    </source>
</evidence>
<dbReference type="EMBL" id="CP081303">
    <property type="protein sequence ID" value="QZE13857.1"/>
    <property type="molecule type" value="Genomic_DNA"/>
</dbReference>
<name>A0AC61NP36_9BACT</name>
<evidence type="ECO:0000313" key="1">
    <source>
        <dbReference type="EMBL" id="QZE13857.1"/>
    </source>
</evidence>
<protein>
    <submittedName>
        <fullName evidence="1">CDP-glycerol glycerophosphotransferase family protein</fullName>
    </submittedName>
</protein>
<keyword evidence="2" id="KW-1185">Reference proteome</keyword>
<dbReference type="Proteomes" id="UP000826212">
    <property type="component" value="Chromosome"/>
</dbReference>
<reference evidence="1" key="1">
    <citation type="submission" date="2021-08" db="EMBL/GenBank/DDBJ databases">
        <title>Novel anaerobic bacterium isolated from sea squirt in East Sea, Republic of Korea.</title>
        <authorList>
            <person name="Nguyen T.H."/>
            <person name="Li Z."/>
            <person name="Lee Y.-J."/>
            <person name="Ko J."/>
            <person name="Kim S.-G."/>
        </authorList>
    </citation>
    <scope>NUCLEOTIDE SEQUENCE</scope>
    <source>
        <strain evidence="1">KCTC 25031</strain>
    </source>
</reference>